<dbReference type="OrthoDB" id="949132at2"/>
<dbReference type="SUPFAM" id="SSF69118">
    <property type="entry name" value="AhpD-like"/>
    <property type="match status" value="1"/>
</dbReference>
<dbReference type="PANTHER" id="PTHR34846">
    <property type="entry name" value="4-CARBOXYMUCONOLACTONE DECARBOXYLASE FAMILY PROTEIN (AFU_ORTHOLOGUE AFUA_6G11590)"/>
    <property type="match status" value="1"/>
</dbReference>
<evidence type="ECO:0000313" key="1">
    <source>
        <dbReference type="EMBL" id="MTD59138.1"/>
    </source>
</evidence>
<name>A0A6N7ZBQ2_9PSEU</name>
<reference evidence="1 2" key="1">
    <citation type="submission" date="2019-11" db="EMBL/GenBank/DDBJ databases">
        <title>Draft genome of Amycolatopsis RM579.</title>
        <authorList>
            <person name="Duangmal K."/>
            <person name="Mingma R."/>
        </authorList>
    </citation>
    <scope>NUCLEOTIDE SEQUENCE [LARGE SCALE GENOMIC DNA]</scope>
    <source>
        <strain evidence="1 2">RM579</strain>
    </source>
</reference>
<gene>
    <name evidence="1" type="ORF">GKO32_34915</name>
</gene>
<organism evidence="1 2">
    <name type="scientific">Amycolatopsis pithecellobii</name>
    <dbReference type="NCBI Taxonomy" id="664692"/>
    <lineage>
        <taxon>Bacteria</taxon>
        <taxon>Bacillati</taxon>
        <taxon>Actinomycetota</taxon>
        <taxon>Actinomycetes</taxon>
        <taxon>Pseudonocardiales</taxon>
        <taxon>Pseudonocardiaceae</taxon>
        <taxon>Amycolatopsis</taxon>
    </lineage>
</organism>
<dbReference type="Gene3D" id="1.20.1290.10">
    <property type="entry name" value="AhpD-like"/>
    <property type="match status" value="1"/>
</dbReference>
<dbReference type="AlphaFoldDB" id="A0A6N7ZBQ2"/>
<sequence length="179" mass="19237">MPPAEFDAAQRELYDSIVGGPRARQRVPLVDGEGCLEGPFNAFLLQPSLGQALQALGASLRYESKLADRSREIAILVVAAHKDADFERLVHEPVAQALGLTGEQLAGIRAGDYGVLDTVDAVVARAAHEMLDDEDLSDATFTELRALIGDAQVFELTAVVGYYALLALQLHVFRVPLPG</sequence>
<proteinExistence type="predicted"/>
<dbReference type="EMBL" id="WMBA01000089">
    <property type="protein sequence ID" value="MTD59138.1"/>
    <property type="molecule type" value="Genomic_DNA"/>
</dbReference>
<dbReference type="Proteomes" id="UP000440096">
    <property type="component" value="Unassembled WGS sequence"/>
</dbReference>
<evidence type="ECO:0000313" key="2">
    <source>
        <dbReference type="Proteomes" id="UP000440096"/>
    </source>
</evidence>
<keyword evidence="2" id="KW-1185">Reference proteome</keyword>
<accession>A0A6N7ZBQ2</accession>
<protein>
    <submittedName>
        <fullName evidence="1">Carboxymuconolactone decarboxylase family protein</fullName>
    </submittedName>
</protein>
<dbReference type="InterPro" id="IPR029032">
    <property type="entry name" value="AhpD-like"/>
</dbReference>
<dbReference type="PANTHER" id="PTHR34846:SF11">
    <property type="entry name" value="4-CARBOXYMUCONOLACTONE DECARBOXYLASE FAMILY PROTEIN (AFU_ORTHOLOGUE AFUA_6G11590)"/>
    <property type="match status" value="1"/>
</dbReference>
<comment type="caution">
    <text evidence="1">The sequence shown here is derived from an EMBL/GenBank/DDBJ whole genome shotgun (WGS) entry which is preliminary data.</text>
</comment>